<proteinExistence type="predicted"/>
<name>A0A017STV4_9BACT</name>
<keyword evidence="2" id="KW-1185">Reference proteome</keyword>
<comment type="caution">
    <text evidence="1">The sequence shown here is derived from an EMBL/GenBank/DDBJ whole genome shotgun (WGS) entry which is preliminary data.</text>
</comment>
<protein>
    <submittedName>
        <fullName evidence="1">Uncharacterized protein</fullName>
    </submittedName>
</protein>
<organism evidence="1 2">
    <name type="scientific">Chondromyces apiculatus DSM 436</name>
    <dbReference type="NCBI Taxonomy" id="1192034"/>
    <lineage>
        <taxon>Bacteria</taxon>
        <taxon>Pseudomonadati</taxon>
        <taxon>Myxococcota</taxon>
        <taxon>Polyangia</taxon>
        <taxon>Polyangiales</taxon>
        <taxon>Polyangiaceae</taxon>
        <taxon>Chondromyces</taxon>
    </lineage>
</organism>
<reference evidence="1 2" key="1">
    <citation type="submission" date="2013-05" db="EMBL/GenBank/DDBJ databases">
        <title>Genome assembly of Chondromyces apiculatus DSM 436.</title>
        <authorList>
            <person name="Sharma G."/>
            <person name="Khatri I."/>
            <person name="Kaur C."/>
            <person name="Mayilraj S."/>
            <person name="Subramanian S."/>
        </authorList>
    </citation>
    <scope>NUCLEOTIDE SEQUENCE [LARGE SCALE GENOMIC DNA]</scope>
    <source>
        <strain evidence="1 2">DSM 436</strain>
    </source>
</reference>
<evidence type="ECO:0000313" key="2">
    <source>
        <dbReference type="Proteomes" id="UP000019678"/>
    </source>
</evidence>
<dbReference type="AlphaFoldDB" id="A0A017STV4"/>
<accession>A0A017STV4</accession>
<dbReference type="RefSeq" id="WP_044252519.1">
    <property type="nucleotide sequence ID" value="NZ_ASRX01000145.1"/>
</dbReference>
<gene>
    <name evidence="1" type="ORF">CAP_1632</name>
</gene>
<evidence type="ECO:0000313" key="1">
    <source>
        <dbReference type="EMBL" id="EYF00020.1"/>
    </source>
</evidence>
<dbReference type="EMBL" id="ASRX01000145">
    <property type="protein sequence ID" value="EYF00020.1"/>
    <property type="molecule type" value="Genomic_DNA"/>
</dbReference>
<dbReference type="Proteomes" id="UP000019678">
    <property type="component" value="Unassembled WGS sequence"/>
</dbReference>
<sequence length="82" mass="9511">MNAPIDVFISNVPADENHRKVLEKHLRPLEREKRIRIWSREKLSAGEDRRAVIGSMIETAPHQNATVLRKCGYHRAAFYTQS</sequence>